<evidence type="ECO:0000313" key="1">
    <source>
        <dbReference type="EMBL" id="KKM68669.1"/>
    </source>
</evidence>
<dbReference type="EMBL" id="LAZR01010128">
    <property type="protein sequence ID" value="KKM68669.1"/>
    <property type="molecule type" value="Genomic_DNA"/>
</dbReference>
<protein>
    <submittedName>
        <fullName evidence="1">Uncharacterized protein</fullName>
    </submittedName>
</protein>
<accession>A0A0F9JFQ5</accession>
<proteinExistence type="predicted"/>
<name>A0A0F9JFQ5_9ZZZZ</name>
<reference evidence="1" key="1">
    <citation type="journal article" date="2015" name="Nature">
        <title>Complex archaea that bridge the gap between prokaryotes and eukaryotes.</title>
        <authorList>
            <person name="Spang A."/>
            <person name="Saw J.H."/>
            <person name="Jorgensen S.L."/>
            <person name="Zaremba-Niedzwiedzka K."/>
            <person name="Martijn J."/>
            <person name="Lind A.E."/>
            <person name="van Eijk R."/>
            <person name="Schleper C."/>
            <person name="Guy L."/>
            <person name="Ettema T.J."/>
        </authorList>
    </citation>
    <scope>NUCLEOTIDE SEQUENCE</scope>
</reference>
<sequence length="61" mass="7242">MVPVKTQCRKCGYEEIIDRYPNNIYLIADCPVCKKIGSFYKKFEHFIEIQKTIIELQSLEL</sequence>
<comment type="caution">
    <text evidence="1">The sequence shown here is derived from an EMBL/GenBank/DDBJ whole genome shotgun (WGS) entry which is preliminary data.</text>
</comment>
<dbReference type="AlphaFoldDB" id="A0A0F9JFQ5"/>
<gene>
    <name evidence="1" type="ORF">LCGC14_1458560</name>
</gene>
<organism evidence="1">
    <name type="scientific">marine sediment metagenome</name>
    <dbReference type="NCBI Taxonomy" id="412755"/>
    <lineage>
        <taxon>unclassified sequences</taxon>
        <taxon>metagenomes</taxon>
        <taxon>ecological metagenomes</taxon>
    </lineage>
</organism>